<accession>A0A5E8BD23</accession>
<dbReference type="OrthoDB" id="2011769at2759"/>
<keyword evidence="2 4" id="KW-0547">Nucleotide-binding</keyword>
<feature type="binding site" evidence="5">
    <location>
        <position position="47"/>
    </location>
    <ligand>
        <name>Mg(2+)</name>
        <dbReference type="ChEBI" id="CHEBI:18420"/>
    </ligand>
</feature>
<dbReference type="GO" id="GO:0046872">
    <property type="term" value="F:metal ion binding"/>
    <property type="evidence" value="ECO:0007669"/>
    <property type="project" value="UniProtKB-KW"/>
</dbReference>
<reference evidence="7 8" key="1">
    <citation type="submission" date="2019-09" db="EMBL/GenBank/DDBJ databases">
        <authorList>
            <person name="Brejova B."/>
        </authorList>
    </citation>
    <scope>NUCLEOTIDE SEQUENCE [LARGE SCALE GENOMIC DNA]</scope>
</reference>
<dbReference type="GO" id="GO:0030010">
    <property type="term" value="P:establishment of cell polarity"/>
    <property type="evidence" value="ECO:0007669"/>
    <property type="project" value="UniProtKB-ARBA"/>
</dbReference>
<evidence type="ECO:0000256" key="3">
    <source>
        <dbReference type="ARBA" id="ARBA00023134"/>
    </source>
</evidence>
<proteinExistence type="inferred from homology"/>
<keyword evidence="3 4" id="KW-0342">GTP-binding</keyword>
<dbReference type="GeneID" id="43580848"/>
<feature type="binding site" evidence="5">
    <location>
        <position position="30"/>
    </location>
    <ligand>
        <name>Mg(2+)</name>
        <dbReference type="ChEBI" id="CHEBI:18420"/>
    </ligand>
</feature>
<gene>
    <name evidence="7" type="ORF">SAPINGB_P002028</name>
</gene>
<dbReference type="SMART" id="SM00178">
    <property type="entry name" value="SAR"/>
    <property type="match status" value="1"/>
</dbReference>
<evidence type="ECO:0000256" key="5">
    <source>
        <dbReference type="PIRSR" id="PIRSR606689-2"/>
    </source>
</evidence>
<dbReference type="InterPro" id="IPR006689">
    <property type="entry name" value="Small_GTPase_ARF/SAR"/>
</dbReference>
<dbReference type="InterPro" id="IPR044612">
    <property type="entry name" value="ARL2/3"/>
</dbReference>
<dbReference type="PROSITE" id="PS51417">
    <property type="entry name" value="ARF"/>
    <property type="match status" value="1"/>
</dbReference>
<dbReference type="SUPFAM" id="SSF52540">
    <property type="entry name" value="P-loop containing nucleoside triphosphate hydrolases"/>
    <property type="match status" value="1"/>
</dbReference>
<dbReference type="SMART" id="SM00175">
    <property type="entry name" value="RAB"/>
    <property type="match status" value="1"/>
</dbReference>
<evidence type="ECO:0000256" key="4">
    <source>
        <dbReference type="PIRSR" id="PIRSR606689-1"/>
    </source>
</evidence>
<evidence type="ECO:0000313" key="7">
    <source>
        <dbReference type="EMBL" id="VVT48945.1"/>
    </source>
</evidence>
<dbReference type="Proteomes" id="UP000398389">
    <property type="component" value="Unassembled WGS sequence"/>
</dbReference>
<dbReference type="Pfam" id="PF00025">
    <property type="entry name" value="Arf"/>
    <property type="match status" value="1"/>
</dbReference>
<dbReference type="EMBL" id="CABVLU010000002">
    <property type="protein sequence ID" value="VVT48945.1"/>
    <property type="molecule type" value="Genomic_DNA"/>
</dbReference>
<keyword evidence="5" id="KW-0460">Magnesium</keyword>
<organism evidence="7 8">
    <name type="scientific">Magnusiomyces paraingens</name>
    <dbReference type="NCBI Taxonomy" id="2606893"/>
    <lineage>
        <taxon>Eukaryota</taxon>
        <taxon>Fungi</taxon>
        <taxon>Dikarya</taxon>
        <taxon>Ascomycota</taxon>
        <taxon>Saccharomycotina</taxon>
        <taxon>Dipodascomycetes</taxon>
        <taxon>Dipodascales</taxon>
        <taxon>Dipodascaceae</taxon>
        <taxon>Magnusiomyces</taxon>
    </lineage>
</organism>
<evidence type="ECO:0000256" key="2">
    <source>
        <dbReference type="ARBA" id="ARBA00022741"/>
    </source>
</evidence>
<dbReference type="Gene3D" id="3.40.50.300">
    <property type="entry name" value="P-loop containing nucleotide triphosphate hydrolases"/>
    <property type="match status" value="1"/>
</dbReference>
<dbReference type="FunFam" id="3.40.50.300:FF:000412">
    <property type="entry name" value="ADP-ribosylation factor 1"/>
    <property type="match status" value="1"/>
</dbReference>
<evidence type="ECO:0000313" key="8">
    <source>
        <dbReference type="Proteomes" id="UP000398389"/>
    </source>
</evidence>
<name>A0A5E8BD23_9ASCO</name>
<feature type="binding site" evidence="4">
    <location>
        <begin position="23"/>
        <end position="30"/>
    </location>
    <ligand>
        <name>GTP</name>
        <dbReference type="ChEBI" id="CHEBI:37565"/>
    </ligand>
</feature>
<dbReference type="AlphaFoldDB" id="A0A5E8BD23"/>
<keyword evidence="5" id="KW-0479">Metal-binding</keyword>
<keyword evidence="8" id="KW-1185">Reference proteome</keyword>
<dbReference type="SMART" id="SM00177">
    <property type="entry name" value="ARF"/>
    <property type="match status" value="1"/>
</dbReference>
<dbReference type="GO" id="GO:0005525">
    <property type="term" value="F:GTP binding"/>
    <property type="evidence" value="ECO:0007669"/>
    <property type="project" value="UniProtKB-KW"/>
</dbReference>
<sequence>MGLLTIIRKQRLKDREMRILMLGLDNAGKTTIVKALLGEDVKTISPTLGFNIRTLEHGKYKVNIWDAGGQRTLRPFWKNYYEDTDGLIWVVDATALDRLEDCRVELQKVLTEDRLAGACLLIMVNKLDAIGDEILKKKVVQQVEKVLMLGKVDSTHSWKVIGCSAYDGTNLQEGLDWVVDEIKSRLFLLDD</sequence>
<dbReference type="InterPro" id="IPR027417">
    <property type="entry name" value="P-loop_NTPase"/>
</dbReference>
<protein>
    <recommendedName>
        <fullName evidence="9">ADP-ribosylation factor-like protein 2</fullName>
    </recommendedName>
</protein>
<feature type="binding site" evidence="4">
    <location>
        <begin position="125"/>
        <end position="128"/>
    </location>
    <ligand>
        <name>GTP</name>
        <dbReference type="ChEBI" id="CHEBI:37565"/>
    </ligand>
</feature>
<evidence type="ECO:0000256" key="1">
    <source>
        <dbReference type="ARBA" id="ARBA00010290"/>
    </source>
</evidence>
<dbReference type="GO" id="GO:0003924">
    <property type="term" value="F:GTPase activity"/>
    <property type="evidence" value="ECO:0007669"/>
    <property type="project" value="InterPro"/>
</dbReference>
<dbReference type="PANTHER" id="PTHR45697">
    <property type="entry name" value="ADP-RIBOSYLATION FACTOR-LIKE PROTEIN 2-RELATED"/>
    <property type="match status" value="1"/>
</dbReference>
<dbReference type="RefSeq" id="XP_031852639.1">
    <property type="nucleotide sequence ID" value="XM_031996748.1"/>
</dbReference>
<dbReference type="NCBIfam" id="TIGR00231">
    <property type="entry name" value="small_GTP"/>
    <property type="match status" value="1"/>
</dbReference>
<evidence type="ECO:0000256" key="6">
    <source>
        <dbReference type="RuleBase" id="RU003925"/>
    </source>
</evidence>
<comment type="similarity">
    <text evidence="1 6">Belongs to the small GTPase superfamily. Arf family.</text>
</comment>
<dbReference type="PRINTS" id="PR00328">
    <property type="entry name" value="SAR1GTPBP"/>
</dbReference>
<dbReference type="InterPro" id="IPR005225">
    <property type="entry name" value="Small_GTP-bd"/>
</dbReference>
<evidence type="ECO:0008006" key="9">
    <source>
        <dbReference type="Google" id="ProtNLM"/>
    </source>
</evidence>
<feature type="binding site" evidence="4">
    <location>
        <position position="69"/>
    </location>
    <ligand>
        <name>GTP</name>
        <dbReference type="ChEBI" id="CHEBI:37565"/>
    </ligand>
</feature>